<dbReference type="InterPro" id="IPR023753">
    <property type="entry name" value="FAD/NAD-binding_dom"/>
</dbReference>
<evidence type="ECO:0000313" key="5">
    <source>
        <dbReference type="Proteomes" id="UP000644699"/>
    </source>
</evidence>
<reference evidence="4" key="1">
    <citation type="journal article" date="2014" name="Int. J. Syst. Evol. Microbiol.">
        <title>Complete genome sequence of Corynebacterium casei LMG S-19264T (=DSM 44701T), isolated from a smear-ripened cheese.</title>
        <authorList>
            <consortium name="US DOE Joint Genome Institute (JGI-PGF)"/>
            <person name="Walter F."/>
            <person name="Albersmeier A."/>
            <person name="Kalinowski J."/>
            <person name="Ruckert C."/>
        </authorList>
    </citation>
    <scope>NUCLEOTIDE SEQUENCE</scope>
    <source>
        <strain evidence="4">CGMCC 1.15367</strain>
    </source>
</reference>
<comment type="caution">
    <text evidence="4">The sequence shown here is derived from an EMBL/GenBank/DDBJ whole genome shotgun (WGS) entry which is preliminary data.</text>
</comment>
<dbReference type="InterPro" id="IPR051691">
    <property type="entry name" value="Metab_Enz_Cyan_OpOx_G3PDH"/>
</dbReference>
<reference evidence="4" key="2">
    <citation type="submission" date="2020-09" db="EMBL/GenBank/DDBJ databases">
        <authorList>
            <person name="Sun Q."/>
            <person name="Zhou Y."/>
        </authorList>
    </citation>
    <scope>NUCLEOTIDE SEQUENCE</scope>
    <source>
        <strain evidence="4">CGMCC 1.15367</strain>
    </source>
</reference>
<proteinExistence type="predicted"/>
<evidence type="ECO:0000259" key="3">
    <source>
        <dbReference type="Pfam" id="PF07992"/>
    </source>
</evidence>
<dbReference type="EMBL" id="BMIQ01000005">
    <property type="protein sequence ID" value="GGE10361.1"/>
    <property type="molecule type" value="Genomic_DNA"/>
</dbReference>
<dbReference type="AlphaFoldDB" id="A0A916ZRB3"/>
<dbReference type="GO" id="GO:0016491">
    <property type="term" value="F:oxidoreductase activity"/>
    <property type="evidence" value="ECO:0007669"/>
    <property type="project" value="UniProtKB-KW"/>
</dbReference>
<dbReference type="InterPro" id="IPR017224">
    <property type="entry name" value="Opine_Oxase_asu/HCN_bsu"/>
</dbReference>
<name>A0A916ZRB3_9HYPH</name>
<feature type="domain" description="FAD/NAD(P)-binding" evidence="3">
    <location>
        <begin position="10"/>
        <end position="313"/>
    </location>
</feature>
<sequence length="462" mass="48284">MAAAGMSAPKVVVVGAGPAGIRAAERLAAAGLRPTVIDEAPRAGGQIYRRPPEEHARDHRALYGFDAGRAEALHASFAALSGRIDHRPETLAWNLRDKVLHVARDGLSEALPFDALVLATGATDRLLPVAGWTKPGCYTLGGAQIALKAQGCAIGTRTVFLGTGPLLYLVAFQYAAAGAGVAAVLDTAPFAGQIRALPKLAIRPEFLARGLYFRAALAAKGIPVAHGVTPLAIEGAEGVERLRWRDKAGRERVTEADAVGLGFHLRSETQLADLAGCPFTFDAATRSWRPEVDEDGRSPREGVYLAGDGIRILGADAAETAGRLAALALLADLGRAPPEAEVRAARRVMRKMARFRDGLAEAFPWPAHLARGIADDTLLCRCEAITAGELREAARAKGAPELNRAKALSRVGMGRCQGRFCGQAAAEILAEATGGALDAAGRLRGQAPVKPLSIATVAGDAP</sequence>
<dbReference type="SUPFAM" id="SSF51905">
    <property type="entry name" value="FAD/NAD(P)-binding domain"/>
    <property type="match status" value="1"/>
</dbReference>
<dbReference type="Gene3D" id="3.50.50.60">
    <property type="entry name" value="FAD/NAD(P)-binding domain"/>
    <property type="match status" value="3"/>
</dbReference>
<dbReference type="PANTHER" id="PTHR42949">
    <property type="entry name" value="ANAEROBIC GLYCEROL-3-PHOSPHATE DEHYDROGENASE SUBUNIT B"/>
    <property type="match status" value="1"/>
</dbReference>
<dbReference type="Pfam" id="PF07992">
    <property type="entry name" value="Pyr_redox_2"/>
    <property type="match status" value="1"/>
</dbReference>
<evidence type="ECO:0000259" key="2">
    <source>
        <dbReference type="Pfam" id="PF04324"/>
    </source>
</evidence>
<accession>A0A916ZRB3</accession>
<dbReference type="InterPro" id="IPR007419">
    <property type="entry name" value="BFD-like_2Fe2S-bd_dom"/>
</dbReference>
<dbReference type="Pfam" id="PF04324">
    <property type="entry name" value="Fer2_BFD"/>
    <property type="match status" value="1"/>
</dbReference>
<dbReference type="InterPro" id="IPR036188">
    <property type="entry name" value="FAD/NAD-bd_sf"/>
</dbReference>
<keyword evidence="5" id="KW-1185">Reference proteome</keyword>
<dbReference type="CDD" id="cd19946">
    <property type="entry name" value="GlpA-like_Fer2_BFD-like"/>
    <property type="match status" value="1"/>
</dbReference>
<evidence type="ECO:0000313" key="4">
    <source>
        <dbReference type="EMBL" id="GGE10361.1"/>
    </source>
</evidence>
<organism evidence="4 5">
    <name type="scientific">Aureimonas endophytica</name>
    <dbReference type="NCBI Taxonomy" id="2027858"/>
    <lineage>
        <taxon>Bacteria</taxon>
        <taxon>Pseudomonadati</taxon>
        <taxon>Pseudomonadota</taxon>
        <taxon>Alphaproteobacteria</taxon>
        <taxon>Hyphomicrobiales</taxon>
        <taxon>Aurantimonadaceae</taxon>
        <taxon>Aureimonas</taxon>
    </lineage>
</organism>
<dbReference type="InterPro" id="IPR041854">
    <property type="entry name" value="BFD-like_2Fe2S-bd_dom_sf"/>
</dbReference>
<evidence type="ECO:0000256" key="1">
    <source>
        <dbReference type="ARBA" id="ARBA00023002"/>
    </source>
</evidence>
<protein>
    <submittedName>
        <fullName evidence="4">FAD/NAD(P)-binding oxidoreductase</fullName>
    </submittedName>
</protein>
<dbReference type="PRINTS" id="PR00368">
    <property type="entry name" value="FADPNR"/>
</dbReference>
<feature type="domain" description="BFD-like [2Fe-2S]-binding" evidence="2">
    <location>
        <begin position="379"/>
        <end position="431"/>
    </location>
</feature>
<dbReference type="Proteomes" id="UP000644699">
    <property type="component" value="Unassembled WGS sequence"/>
</dbReference>
<dbReference type="PIRSF" id="PIRSF037495">
    <property type="entry name" value="Opine_OX_OoxA/HcnB"/>
    <property type="match status" value="1"/>
</dbReference>
<dbReference type="Gene3D" id="1.10.10.1100">
    <property type="entry name" value="BFD-like [2Fe-2S]-binding domain"/>
    <property type="match status" value="1"/>
</dbReference>
<keyword evidence="1" id="KW-0560">Oxidoreductase</keyword>
<gene>
    <name evidence="4" type="ORF">GCM10011390_31720</name>
</gene>
<dbReference type="PRINTS" id="PR00411">
    <property type="entry name" value="PNDRDTASEI"/>
</dbReference>
<dbReference type="PANTHER" id="PTHR42949:SF3">
    <property type="entry name" value="ANAEROBIC GLYCEROL-3-PHOSPHATE DEHYDROGENASE SUBUNIT B"/>
    <property type="match status" value="1"/>
</dbReference>